<sequence length="103" mass="11354">STADKGHPCVKQITGTNQFHRRHDEQTYTAHTTATCCIRKPASQLASDVNARTVDRSEAPKSVVRDIPCSWSLGIDRRKPLPSPPPASVVNYFNLIILLIESA</sequence>
<dbReference type="Ensembl" id="ENSCINT00000017703.2">
    <property type="protein sequence ID" value="ENSCINP00000017703.2"/>
    <property type="gene ID" value="ENSCING00000008677.2"/>
</dbReference>
<proteinExistence type="predicted"/>
<organism evidence="1 2">
    <name type="scientific">Ciona intestinalis</name>
    <name type="common">Transparent sea squirt</name>
    <name type="synonym">Ascidia intestinalis</name>
    <dbReference type="NCBI Taxonomy" id="7719"/>
    <lineage>
        <taxon>Eukaryota</taxon>
        <taxon>Metazoa</taxon>
        <taxon>Chordata</taxon>
        <taxon>Tunicata</taxon>
        <taxon>Ascidiacea</taxon>
        <taxon>Phlebobranchia</taxon>
        <taxon>Cionidae</taxon>
        <taxon>Ciona</taxon>
    </lineage>
</organism>
<evidence type="ECO:0000313" key="1">
    <source>
        <dbReference type="Ensembl" id="ENSCINP00000017703.2"/>
    </source>
</evidence>
<protein>
    <submittedName>
        <fullName evidence="1">Uncharacterized protein</fullName>
    </submittedName>
</protein>
<reference evidence="2" key="1">
    <citation type="journal article" date="2002" name="Science">
        <title>The draft genome of Ciona intestinalis: insights into chordate and vertebrate origins.</title>
        <authorList>
            <person name="Dehal P."/>
            <person name="Satou Y."/>
            <person name="Campbell R.K."/>
            <person name="Chapman J."/>
            <person name="Degnan B."/>
            <person name="De Tomaso A."/>
            <person name="Davidson B."/>
            <person name="Di Gregorio A."/>
            <person name="Gelpke M."/>
            <person name="Goodstein D.M."/>
            <person name="Harafuji N."/>
            <person name="Hastings K.E."/>
            <person name="Ho I."/>
            <person name="Hotta K."/>
            <person name="Huang W."/>
            <person name="Kawashima T."/>
            <person name="Lemaire P."/>
            <person name="Martinez D."/>
            <person name="Meinertzhagen I.A."/>
            <person name="Necula S."/>
            <person name="Nonaka M."/>
            <person name="Putnam N."/>
            <person name="Rash S."/>
            <person name="Saiga H."/>
            <person name="Satake M."/>
            <person name="Terry A."/>
            <person name="Yamada L."/>
            <person name="Wang H.G."/>
            <person name="Awazu S."/>
            <person name="Azumi K."/>
            <person name="Boore J."/>
            <person name="Branno M."/>
            <person name="Chin-Bow S."/>
            <person name="DeSantis R."/>
            <person name="Doyle S."/>
            <person name="Francino P."/>
            <person name="Keys D.N."/>
            <person name="Haga S."/>
            <person name="Hayashi H."/>
            <person name="Hino K."/>
            <person name="Imai K.S."/>
            <person name="Inaba K."/>
            <person name="Kano S."/>
            <person name="Kobayashi K."/>
            <person name="Kobayashi M."/>
            <person name="Lee B.I."/>
            <person name="Makabe K.W."/>
            <person name="Manohar C."/>
            <person name="Matassi G."/>
            <person name="Medina M."/>
            <person name="Mochizuki Y."/>
            <person name="Mount S."/>
            <person name="Morishita T."/>
            <person name="Miura S."/>
            <person name="Nakayama A."/>
            <person name="Nishizaka S."/>
            <person name="Nomoto H."/>
            <person name="Ohta F."/>
            <person name="Oishi K."/>
            <person name="Rigoutsos I."/>
            <person name="Sano M."/>
            <person name="Sasaki A."/>
            <person name="Sasakura Y."/>
            <person name="Shoguchi E."/>
            <person name="Shin-i T."/>
            <person name="Spagnuolo A."/>
            <person name="Stainier D."/>
            <person name="Suzuki M.M."/>
            <person name="Tassy O."/>
            <person name="Takatori N."/>
            <person name="Tokuoka M."/>
            <person name="Yagi K."/>
            <person name="Yoshizaki F."/>
            <person name="Wada S."/>
            <person name="Zhang C."/>
            <person name="Hyatt P.D."/>
            <person name="Larimer F."/>
            <person name="Detter C."/>
            <person name="Doggett N."/>
            <person name="Glavina T."/>
            <person name="Hawkins T."/>
            <person name="Richardson P."/>
            <person name="Lucas S."/>
            <person name="Kohara Y."/>
            <person name="Levine M."/>
            <person name="Satoh N."/>
            <person name="Rokhsar D.S."/>
        </authorList>
    </citation>
    <scope>NUCLEOTIDE SEQUENCE [LARGE SCALE GENOMIC DNA]</scope>
</reference>
<dbReference type="HOGENOM" id="CLU_2269746_0_0_1"/>
<dbReference type="AlphaFoldDB" id="F6XMI8"/>
<reference evidence="1" key="3">
    <citation type="submission" date="2025-09" db="UniProtKB">
        <authorList>
            <consortium name="Ensembl"/>
        </authorList>
    </citation>
    <scope>IDENTIFICATION</scope>
</reference>
<reference evidence="1" key="2">
    <citation type="submission" date="2025-08" db="UniProtKB">
        <authorList>
            <consortium name="Ensembl"/>
        </authorList>
    </citation>
    <scope>IDENTIFICATION</scope>
</reference>
<dbReference type="Proteomes" id="UP000008144">
    <property type="component" value="Unassembled WGS sequence"/>
</dbReference>
<keyword evidence="2" id="KW-1185">Reference proteome</keyword>
<accession>F6XMI8</accession>
<evidence type="ECO:0000313" key="2">
    <source>
        <dbReference type="Proteomes" id="UP000008144"/>
    </source>
</evidence>
<name>F6XMI8_CIOIN</name>
<dbReference type="InParanoid" id="F6XMI8"/>